<keyword evidence="2 7" id="KW-0813">Transport</keyword>
<accession>A0A6J4ULZ5</accession>
<proteinExistence type="inferred from homology"/>
<evidence type="ECO:0000256" key="7">
    <source>
        <dbReference type="RuleBase" id="RU363032"/>
    </source>
</evidence>
<gene>
    <name evidence="9" type="ORF">AVDCRST_MAG19-1122</name>
</gene>
<comment type="similarity">
    <text evidence="7">Belongs to the binding-protein-dependent transport system permease family.</text>
</comment>
<keyword evidence="5 7" id="KW-1133">Transmembrane helix</keyword>
<name>A0A6J4ULZ5_9BACT</name>
<evidence type="ECO:0000256" key="4">
    <source>
        <dbReference type="ARBA" id="ARBA00022692"/>
    </source>
</evidence>
<evidence type="ECO:0000259" key="8">
    <source>
        <dbReference type="PROSITE" id="PS50928"/>
    </source>
</evidence>
<feature type="transmembrane region" description="Helical" evidence="7">
    <location>
        <begin position="21"/>
        <end position="47"/>
    </location>
</feature>
<dbReference type="Gene3D" id="1.10.3720.10">
    <property type="entry name" value="MetI-like"/>
    <property type="match status" value="1"/>
</dbReference>
<dbReference type="GO" id="GO:0005886">
    <property type="term" value="C:plasma membrane"/>
    <property type="evidence" value="ECO:0007669"/>
    <property type="project" value="UniProtKB-SubCell"/>
</dbReference>
<dbReference type="SUPFAM" id="SSF161098">
    <property type="entry name" value="MetI-like"/>
    <property type="match status" value="1"/>
</dbReference>
<feature type="transmembrane region" description="Helical" evidence="7">
    <location>
        <begin position="244"/>
        <end position="264"/>
    </location>
</feature>
<keyword evidence="4 7" id="KW-0812">Transmembrane</keyword>
<dbReference type="AlphaFoldDB" id="A0A6J4ULZ5"/>
<keyword evidence="6 7" id="KW-0472">Membrane</keyword>
<feature type="transmembrane region" description="Helical" evidence="7">
    <location>
        <begin position="119"/>
        <end position="140"/>
    </location>
</feature>
<feature type="domain" description="ABC transmembrane type-1" evidence="8">
    <location>
        <begin position="82"/>
        <end position="318"/>
    </location>
</feature>
<comment type="subcellular location">
    <subcellularLocation>
        <location evidence="1 7">Cell membrane</location>
        <topology evidence="1 7">Multi-pass membrane protein</topology>
    </subcellularLocation>
</comment>
<dbReference type="InterPro" id="IPR035906">
    <property type="entry name" value="MetI-like_sf"/>
</dbReference>
<dbReference type="PROSITE" id="PS50928">
    <property type="entry name" value="ABC_TM1"/>
    <property type="match status" value="1"/>
</dbReference>
<protein>
    <recommendedName>
        <fullName evidence="8">ABC transmembrane type-1 domain-containing protein</fullName>
    </recommendedName>
</protein>
<evidence type="ECO:0000313" key="9">
    <source>
        <dbReference type="EMBL" id="CAA9554709.1"/>
    </source>
</evidence>
<evidence type="ECO:0000256" key="6">
    <source>
        <dbReference type="ARBA" id="ARBA00023136"/>
    </source>
</evidence>
<feature type="transmembrane region" description="Helical" evidence="7">
    <location>
        <begin position="297"/>
        <end position="317"/>
    </location>
</feature>
<sequence length="328" mass="36089">MASLAAPRRRGRNPLAAEDFFAGWVFILPALIIIGGFILLPILIAAWTSLHNRNTIGNVNEFVGLDNYRHIFTANEDFRIALRNTAWFSAVVVPTQTAVGLILATLANRKIRGKTFFRTAFYFPSISSSVVISMIFLWLYQSNGLINFLLQKLGLPTPRPPWLANARGVFGLAFDAVGIGVPTWLEGPSVALVSIMMLNVWTTAGTMMVVFLAGLQDIPGDVYEAAALDGATRRRSFFDITVPLLRPVILFVVTLGLIGTFQVFDQIYVMSAGGPAKTTTTLVFLIYTEAFKSGRGLGYASALAIVLFAIIFVLFLIQRRFVGRTEER</sequence>
<evidence type="ECO:0000256" key="2">
    <source>
        <dbReference type="ARBA" id="ARBA00022448"/>
    </source>
</evidence>
<dbReference type="PANTHER" id="PTHR30193">
    <property type="entry name" value="ABC TRANSPORTER PERMEASE PROTEIN"/>
    <property type="match status" value="1"/>
</dbReference>
<evidence type="ECO:0000256" key="3">
    <source>
        <dbReference type="ARBA" id="ARBA00022475"/>
    </source>
</evidence>
<dbReference type="GO" id="GO:0055085">
    <property type="term" value="P:transmembrane transport"/>
    <property type="evidence" value="ECO:0007669"/>
    <property type="project" value="InterPro"/>
</dbReference>
<evidence type="ECO:0000256" key="1">
    <source>
        <dbReference type="ARBA" id="ARBA00004651"/>
    </source>
</evidence>
<feature type="transmembrane region" description="Helical" evidence="7">
    <location>
        <begin position="86"/>
        <end position="107"/>
    </location>
</feature>
<dbReference type="PANTHER" id="PTHR30193:SF37">
    <property type="entry name" value="INNER MEMBRANE ABC TRANSPORTER PERMEASE PROTEIN YCJO"/>
    <property type="match status" value="1"/>
</dbReference>
<dbReference type="CDD" id="cd06261">
    <property type="entry name" value="TM_PBP2"/>
    <property type="match status" value="1"/>
</dbReference>
<dbReference type="InterPro" id="IPR051393">
    <property type="entry name" value="ABC_transporter_permease"/>
</dbReference>
<keyword evidence="3" id="KW-1003">Cell membrane</keyword>
<dbReference type="EMBL" id="CADCWL010000046">
    <property type="protein sequence ID" value="CAA9554709.1"/>
    <property type="molecule type" value="Genomic_DNA"/>
</dbReference>
<reference evidence="9" key="1">
    <citation type="submission" date="2020-02" db="EMBL/GenBank/DDBJ databases">
        <authorList>
            <person name="Meier V. D."/>
        </authorList>
    </citation>
    <scope>NUCLEOTIDE SEQUENCE</scope>
    <source>
        <strain evidence="9">AVDCRST_MAG19</strain>
    </source>
</reference>
<dbReference type="InterPro" id="IPR000515">
    <property type="entry name" value="MetI-like"/>
</dbReference>
<dbReference type="Pfam" id="PF00528">
    <property type="entry name" value="BPD_transp_1"/>
    <property type="match status" value="1"/>
</dbReference>
<organism evidence="9">
    <name type="scientific">uncultured Thermomicrobiales bacterium</name>
    <dbReference type="NCBI Taxonomy" id="1645740"/>
    <lineage>
        <taxon>Bacteria</taxon>
        <taxon>Pseudomonadati</taxon>
        <taxon>Thermomicrobiota</taxon>
        <taxon>Thermomicrobia</taxon>
        <taxon>Thermomicrobiales</taxon>
        <taxon>environmental samples</taxon>
    </lineage>
</organism>
<evidence type="ECO:0000256" key="5">
    <source>
        <dbReference type="ARBA" id="ARBA00022989"/>
    </source>
</evidence>
<feature type="transmembrane region" description="Helical" evidence="7">
    <location>
        <begin position="190"/>
        <end position="213"/>
    </location>
</feature>